<feature type="non-terminal residue" evidence="1">
    <location>
        <position position="524"/>
    </location>
</feature>
<evidence type="ECO:0000313" key="1">
    <source>
        <dbReference type="EMBL" id="CAG8810319.1"/>
    </source>
</evidence>
<dbReference type="EMBL" id="CAJVQC010071125">
    <property type="protein sequence ID" value="CAG8810319.1"/>
    <property type="molecule type" value="Genomic_DNA"/>
</dbReference>
<reference evidence="1" key="1">
    <citation type="submission" date="2021-06" db="EMBL/GenBank/DDBJ databases">
        <authorList>
            <person name="Kallberg Y."/>
            <person name="Tangrot J."/>
            <person name="Rosling A."/>
        </authorList>
    </citation>
    <scope>NUCLEOTIDE SEQUENCE</scope>
    <source>
        <strain evidence="1">MA461A</strain>
    </source>
</reference>
<dbReference type="Proteomes" id="UP000789920">
    <property type="component" value="Unassembled WGS sequence"/>
</dbReference>
<organism evidence="1 2">
    <name type="scientific">Racocetra persica</name>
    <dbReference type="NCBI Taxonomy" id="160502"/>
    <lineage>
        <taxon>Eukaryota</taxon>
        <taxon>Fungi</taxon>
        <taxon>Fungi incertae sedis</taxon>
        <taxon>Mucoromycota</taxon>
        <taxon>Glomeromycotina</taxon>
        <taxon>Glomeromycetes</taxon>
        <taxon>Diversisporales</taxon>
        <taxon>Gigasporaceae</taxon>
        <taxon>Racocetra</taxon>
    </lineage>
</organism>
<feature type="non-terminal residue" evidence="1">
    <location>
        <position position="1"/>
    </location>
</feature>
<evidence type="ECO:0000313" key="2">
    <source>
        <dbReference type="Proteomes" id="UP000789920"/>
    </source>
</evidence>
<sequence length="524" mass="60725">GKVELEHQTIKDLKALAKIVFDGVLNKKLEREAEKLDCRIHELRKSYQPLSKIRDFFSLEEYRDIAQENKDDARKMPFQSRLEEMRNSARINIAIFYIMDTGDNEREQAIKIIKEVRNSINKNFQFVGTAKSRLEVLEDFLWVISGSELPEEPIEISPTTFPKAKKSAQDIDNDEYVRYLNNKLQQTSSDQEKIQLYNELAANYMQLAEKKDKINKLMGLCHWQAAQKNYENAREIDSKNPNSTFGYAKCLLKLSKYTQLIQLPNASPSVALLSDYWRLCSIAYCKRANYDKAEEYITEALRLDNNNKLAVKQRELIMKLGKNLNENRYKKEEKSIKYEKDYFNNSRSNESPVYNILSIDGGGIRGILPALWLKEIEHRSHRPISHLFNMIAGTSTGGFTAAGLSVPRSWQLSDFIPKFSASDILNTYQNESRKLFATDNTWCYWDPKYTDKSRYQLFKNLFSETKLSRALTKLIVPAVNENDLAQPHLFMSYNASSENDTFYDALMATTASPTFFSHHNIKNK</sequence>
<gene>
    <name evidence="1" type="ORF">RPERSI_LOCUS23060</name>
</gene>
<keyword evidence="2" id="KW-1185">Reference proteome</keyword>
<accession>A0ACA9RU68</accession>
<comment type="caution">
    <text evidence="1">The sequence shown here is derived from an EMBL/GenBank/DDBJ whole genome shotgun (WGS) entry which is preliminary data.</text>
</comment>
<protein>
    <submittedName>
        <fullName evidence="1">9141_t:CDS:1</fullName>
    </submittedName>
</protein>
<name>A0ACA9RU68_9GLOM</name>
<proteinExistence type="predicted"/>